<evidence type="ECO:0000256" key="1">
    <source>
        <dbReference type="SAM" id="Phobius"/>
    </source>
</evidence>
<keyword evidence="1" id="KW-0472">Membrane</keyword>
<keyword evidence="1" id="KW-1133">Transmembrane helix</keyword>
<accession>A0A453MV80</accession>
<organism evidence="2 3">
    <name type="scientific">Aegilops tauschii subsp. strangulata</name>
    <name type="common">Goatgrass</name>
    <dbReference type="NCBI Taxonomy" id="200361"/>
    <lineage>
        <taxon>Eukaryota</taxon>
        <taxon>Viridiplantae</taxon>
        <taxon>Streptophyta</taxon>
        <taxon>Embryophyta</taxon>
        <taxon>Tracheophyta</taxon>
        <taxon>Spermatophyta</taxon>
        <taxon>Magnoliopsida</taxon>
        <taxon>Liliopsida</taxon>
        <taxon>Poales</taxon>
        <taxon>Poaceae</taxon>
        <taxon>BOP clade</taxon>
        <taxon>Pooideae</taxon>
        <taxon>Triticodae</taxon>
        <taxon>Triticeae</taxon>
        <taxon>Triticinae</taxon>
        <taxon>Aegilops</taxon>
    </lineage>
</organism>
<proteinExistence type="predicted"/>
<reference evidence="2" key="3">
    <citation type="journal article" date="2017" name="Nature">
        <title>Genome sequence of the progenitor of the wheat D genome Aegilops tauschii.</title>
        <authorList>
            <person name="Luo M.C."/>
            <person name="Gu Y.Q."/>
            <person name="Puiu D."/>
            <person name="Wang H."/>
            <person name="Twardziok S.O."/>
            <person name="Deal K.R."/>
            <person name="Huo N."/>
            <person name="Zhu T."/>
            <person name="Wang L."/>
            <person name="Wang Y."/>
            <person name="McGuire P.E."/>
            <person name="Liu S."/>
            <person name="Long H."/>
            <person name="Ramasamy R.K."/>
            <person name="Rodriguez J.C."/>
            <person name="Van S.L."/>
            <person name="Yuan L."/>
            <person name="Wang Z."/>
            <person name="Xia Z."/>
            <person name="Xiao L."/>
            <person name="Anderson O.D."/>
            <person name="Ouyang S."/>
            <person name="Liang Y."/>
            <person name="Zimin A.V."/>
            <person name="Pertea G."/>
            <person name="Qi P."/>
            <person name="Bennetzen J.L."/>
            <person name="Dai X."/>
            <person name="Dawson M.W."/>
            <person name="Muller H.G."/>
            <person name="Kugler K."/>
            <person name="Rivarola-Duarte L."/>
            <person name="Spannagl M."/>
            <person name="Mayer K.F.X."/>
            <person name="Lu F.H."/>
            <person name="Bevan M.W."/>
            <person name="Leroy P."/>
            <person name="Li P."/>
            <person name="You F.M."/>
            <person name="Sun Q."/>
            <person name="Liu Z."/>
            <person name="Lyons E."/>
            <person name="Wicker T."/>
            <person name="Salzberg S.L."/>
            <person name="Devos K.M."/>
            <person name="Dvorak J."/>
        </authorList>
    </citation>
    <scope>NUCLEOTIDE SEQUENCE [LARGE SCALE GENOMIC DNA]</scope>
    <source>
        <strain evidence="2">cv. AL8/78</strain>
    </source>
</reference>
<protein>
    <submittedName>
        <fullName evidence="2">Uncharacterized protein</fullName>
    </submittedName>
</protein>
<dbReference type="Gramene" id="AET6Gv20104500.4">
    <property type="protein sequence ID" value="AET6Gv20104500.4"/>
    <property type="gene ID" value="AET6Gv20104500"/>
</dbReference>
<keyword evidence="3" id="KW-1185">Reference proteome</keyword>
<evidence type="ECO:0000313" key="3">
    <source>
        <dbReference type="Proteomes" id="UP000015105"/>
    </source>
</evidence>
<keyword evidence="1" id="KW-0812">Transmembrane</keyword>
<feature type="transmembrane region" description="Helical" evidence="1">
    <location>
        <begin position="32"/>
        <end position="53"/>
    </location>
</feature>
<sequence length="79" mass="9337">PKSILPGRQRKRALRICYIAFRPRQELSRSSIFCRLAQTLALFYLLIFFPQFIFDPGNFMDASCFHLIPLQFPSFANFF</sequence>
<reference evidence="3" key="2">
    <citation type="journal article" date="2017" name="Nat. Plants">
        <title>The Aegilops tauschii genome reveals multiple impacts of transposons.</title>
        <authorList>
            <person name="Zhao G."/>
            <person name="Zou C."/>
            <person name="Li K."/>
            <person name="Wang K."/>
            <person name="Li T."/>
            <person name="Gao L."/>
            <person name="Zhang X."/>
            <person name="Wang H."/>
            <person name="Yang Z."/>
            <person name="Liu X."/>
            <person name="Jiang W."/>
            <person name="Mao L."/>
            <person name="Kong X."/>
            <person name="Jiao Y."/>
            <person name="Jia J."/>
        </authorList>
    </citation>
    <scope>NUCLEOTIDE SEQUENCE [LARGE SCALE GENOMIC DNA]</scope>
    <source>
        <strain evidence="3">cv. AL8/78</strain>
    </source>
</reference>
<reference evidence="3" key="1">
    <citation type="journal article" date="2014" name="Science">
        <title>Ancient hybridizations among the ancestral genomes of bread wheat.</title>
        <authorList>
            <consortium name="International Wheat Genome Sequencing Consortium,"/>
            <person name="Marcussen T."/>
            <person name="Sandve S.R."/>
            <person name="Heier L."/>
            <person name="Spannagl M."/>
            <person name="Pfeifer M."/>
            <person name="Jakobsen K.S."/>
            <person name="Wulff B.B."/>
            <person name="Steuernagel B."/>
            <person name="Mayer K.F."/>
            <person name="Olsen O.A."/>
        </authorList>
    </citation>
    <scope>NUCLEOTIDE SEQUENCE [LARGE SCALE GENOMIC DNA]</scope>
    <source>
        <strain evidence="3">cv. AL8/78</strain>
    </source>
</reference>
<dbReference type="EnsemblPlants" id="AET6Gv20104500.4">
    <property type="protein sequence ID" value="AET6Gv20104500.4"/>
    <property type="gene ID" value="AET6Gv20104500"/>
</dbReference>
<dbReference type="Proteomes" id="UP000015105">
    <property type="component" value="Chromosome 6D"/>
</dbReference>
<reference evidence="2" key="4">
    <citation type="submission" date="2019-03" db="UniProtKB">
        <authorList>
            <consortium name="EnsemblPlants"/>
        </authorList>
    </citation>
    <scope>IDENTIFICATION</scope>
</reference>
<name>A0A453MV80_AEGTS</name>
<evidence type="ECO:0000313" key="2">
    <source>
        <dbReference type="EnsemblPlants" id="AET6Gv20104500.4"/>
    </source>
</evidence>
<dbReference type="AlphaFoldDB" id="A0A453MV80"/>
<reference evidence="2" key="5">
    <citation type="journal article" date="2021" name="G3 (Bethesda)">
        <title>Aegilops tauschii genome assembly Aet v5.0 features greater sequence contiguity and improved annotation.</title>
        <authorList>
            <person name="Wang L."/>
            <person name="Zhu T."/>
            <person name="Rodriguez J.C."/>
            <person name="Deal K.R."/>
            <person name="Dubcovsky J."/>
            <person name="McGuire P.E."/>
            <person name="Lux T."/>
            <person name="Spannagl M."/>
            <person name="Mayer K.F.X."/>
            <person name="Baldrich P."/>
            <person name="Meyers B.C."/>
            <person name="Huo N."/>
            <person name="Gu Y.Q."/>
            <person name="Zhou H."/>
            <person name="Devos K.M."/>
            <person name="Bennetzen J.L."/>
            <person name="Unver T."/>
            <person name="Budak H."/>
            <person name="Gulick P.J."/>
            <person name="Galiba G."/>
            <person name="Kalapos B."/>
            <person name="Nelson D.R."/>
            <person name="Li P."/>
            <person name="You F.M."/>
            <person name="Luo M.C."/>
            <person name="Dvorak J."/>
        </authorList>
    </citation>
    <scope>NUCLEOTIDE SEQUENCE [LARGE SCALE GENOMIC DNA]</scope>
    <source>
        <strain evidence="2">cv. AL8/78</strain>
    </source>
</reference>